<evidence type="ECO:0000256" key="8">
    <source>
        <dbReference type="ARBA" id="ARBA00037992"/>
    </source>
</evidence>
<dbReference type="Gene3D" id="1.20.930.10">
    <property type="entry name" value="Conserved domain common to transcription factors TFIIS, elongin A, CRSP70"/>
    <property type="match status" value="1"/>
</dbReference>
<comment type="subcellular location">
    <subcellularLocation>
        <location evidence="9">Nucleus</location>
    </subcellularLocation>
</comment>
<dbReference type="Pfam" id="PF08711">
    <property type="entry name" value="Med26"/>
    <property type="match status" value="1"/>
</dbReference>
<dbReference type="VEuPathDB" id="VectorBase:ACON2_041091"/>
<evidence type="ECO:0000256" key="4">
    <source>
        <dbReference type="ARBA" id="ARBA00023015"/>
    </source>
</evidence>
<evidence type="ECO:0000256" key="2">
    <source>
        <dbReference type="ARBA" id="ARBA00022664"/>
    </source>
</evidence>
<evidence type="ECO:0000256" key="9">
    <source>
        <dbReference type="PROSITE-ProRule" id="PRU00649"/>
    </source>
</evidence>
<dbReference type="EnsemblMetazoa" id="ACOM034547-RA">
    <property type="protein sequence ID" value="ACOM034547-PA.1"/>
    <property type="gene ID" value="ACOM034547"/>
</dbReference>
<evidence type="ECO:0000313" key="11">
    <source>
        <dbReference type="EnsemblMetazoa" id="ACOM034547-PA.1"/>
    </source>
</evidence>
<evidence type="ECO:0000256" key="3">
    <source>
        <dbReference type="ARBA" id="ARBA00022816"/>
    </source>
</evidence>
<organism evidence="11">
    <name type="scientific">Anopheles coluzzii</name>
    <name type="common">African malaria mosquito</name>
    <dbReference type="NCBI Taxonomy" id="1518534"/>
    <lineage>
        <taxon>Eukaryota</taxon>
        <taxon>Metazoa</taxon>
        <taxon>Ecdysozoa</taxon>
        <taxon>Arthropoda</taxon>
        <taxon>Hexapoda</taxon>
        <taxon>Insecta</taxon>
        <taxon>Pterygota</taxon>
        <taxon>Neoptera</taxon>
        <taxon>Endopterygota</taxon>
        <taxon>Diptera</taxon>
        <taxon>Nematocera</taxon>
        <taxon>Culicoidea</taxon>
        <taxon>Culicidae</taxon>
        <taxon>Anophelinae</taxon>
        <taxon>Anopheles</taxon>
    </lineage>
</organism>
<dbReference type="InterPro" id="IPR036928">
    <property type="entry name" value="AS_sf"/>
</dbReference>
<dbReference type="AlphaFoldDB" id="A0A8W7PMH7"/>
<dbReference type="InterPro" id="IPR017923">
    <property type="entry name" value="TFIIS_N"/>
</dbReference>
<name>A0A8W7PMH7_ANOCL</name>
<keyword evidence="7 9" id="KW-0539">Nucleus</keyword>
<dbReference type="GO" id="GO:0051028">
    <property type="term" value="P:mRNA transport"/>
    <property type="evidence" value="ECO:0007669"/>
    <property type="project" value="UniProtKB-KW"/>
</dbReference>
<keyword evidence="2" id="KW-0507">mRNA processing</keyword>
<evidence type="ECO:0000259" key="10">
    <source>
        <dbReference type="PROSITE" id="PS51319"/>
    </source>
</evidence>
<dbReference type="InterPro" id="IPR023631">
    <property type="entry name" value="Amidase_dom"/>
</dbReference>
<dbReference type="GO" id="GO:0012505">
    <property type="term" value="C:endomembrane system"/>
    <property type="evidence" value="ECO:0007669"/>
    <property type="project" value="TreeGrafter"/>
</dbReference>
<reference evidence="11" key="1">
    <citation type="submission" date="2022-08" db="UniProtKB">
        <authorList>
            <consortium name="EnsemblMetazoa"/>
        </authorList>
    </citation>
    <scope>IDENTIFICATION</scope>
</reference>
<evidence type="ECO:0000256" key="1">
    <source>
        <dbReference type="ARBA" id="ARBA00022448"/>
    </source>
</evidence>
<evidence type="ECO:0000256" key="6">
    <source>
        <dbReference type="ARBA" id="ARBA00023187"/>
    </source>
</evidence>
<dbReference type="PROSITE" id="PS51319">
    <property type="entry name" value="TFIIS_N"/>
    <property type="match status" value="1"/>
</dbReference>
<keyword evidence="5" id="KW-0804">Transcription</keyword>
<keyword evidence="1" id="KW-0813">Transport</keyword>
<dbReference type="GO" id="GO:0005634">
    <property type="term" value="C:nucleus"/>
    <property type="evidence" value="ECO:0007669"/>
    <property type="project" value="UniProtKB-SubCell"/>
</dbReference>
<keyword evidence="3" id="KW-0509">mRNA transport</keyword>
<evidence type="ECO:0000256" key="5">
    <source>
        <dbReference type="ARBA" id="ARBA00023163"/>
    </source>
</evidence>
<dbReference type="InterPro" id="IPR035441">
    <property type="entry name" value="TFIIS/LEDGF_dom_sf"/>
</dbReference>
<dbReference type="PANTHER" id="PTHR43372:SF2">
    <property type="entry name" value="IP13792P"/>
    <property type="match status" value="1"/>
</dbReference>
<feature type="domain" description="TFIIS N-terminal" evidence="10">
    <location>
        <begin position="88"/>
        <end position="166"/>
    </location>
</feature>
<dbReference type="InterPro" id="IPR052739">
    <property type="entry name" value="FAAH2"/>
</dbReference>
<dbReference type="Gene3D" id="3.90.1300.10">
    <property type="entry name" value="Amidase signature (AS) domain"/>
    <property type="match status" value="1"/>
</dbReference>
<evidence type="ECO:0000256" key="7">
    <source>
        <dbReference type="ARBA" id="ARBA00023242"/>
    </source>
</evidence>
<keyword evidence="6" id="KW-0508">mRNA splicing</keyword>
<dbReference type="FunFam" id="1.20.930.10:FF:000001">
    <property type="entry name" value="IWS1, SUPT6H interacting protein"/>
    <property type="match status" value="1"/>
</dbReference>
<dbReference type="Proteomes" id="UP000075882">
    <property type="component" value="Unassembled WGS sequence"/>
</dbReference>
<dbReference type="PANTHER" id="PTHR43372">
    <property type="entry name" value="FATTY-ACID AMIDE HYDROLASE"/>
    <property type="match status" value="1"/>
</dbReference>
<dbReference type="GO" id="GO:0006397">
    <property type="term" value="P:mRNA processing"/>
    <property type="evidence" value="ECO:0007669"/>
    <property type="project" value="UniProtKB-KW"/>
</dbReference>
<dbReference type="GO" id="GO:0008380">
    <property type="term" value="P:RNA splicing"/>
    <property type="evidence" value="ECO:0007669"/>
    <property type="project" value="UniProtKB-KW"/>
</dbReference>
<dbReference type="SUPFAM" id="SSF75304">
    <property type="entry name" value="Amidase signature (AS) enzymes"/>
    <property type="match status" value="1"/>
</dbReference>
<sequence>MTDFDLMMILKRKKNIYRRTGSDIDVAKRNDDQILVLLETMQQAADQDRQLNRANKPATKKIALLKHFLSQLIKKDLQLPLLEHNVLNVLADWISPLPSKALPCLQIREGILKMLGEFPTIEKSYLKQSGIGKAVMYLYKHPDETNANRKRAGELIHGWFRTIYNVNIELKAMSREERQQLEMKQMPANKRNTMDSLPSARSDQLDEALCRIWLLDSFLFARIVVRSSTGSKAPGTARLGADSIKCAFPSRTKRPQEAYASVTMQFKPESSPIMSSPLKALVEFLRLIYAKCYRKVVRECNQQMSYAIRRLLRAAMCVFSWFVMPYSQCVSGRIERRKLPPIEDPLLLLSATVLAERIRKREIRSEDVVRAYIQRCQQVNPLLNAIVEDRFEAALEEAQEVDRQLAKGTLGPAEELARTKPLLGLPVSIKESLAVEGMSNTAGRKLREKKVALSDAPVVHQIKRAGGIVLLVSNTPELCLCWETYNQCTGLTRNPYNLQRTAGGSSGGEAALIAAAGSLLGVTTDIAGSSRLPAMFTGVFGHKPSPYVVSPYGHHPSCDDENWGSFFTPGAMCRYAEDLPLLLEAMRDPEGTPVTLHKPVPIGALKCYYMENDGPSGLTRPIDADIVQAIRDVAAHLNAQR</sequence>
<comment type="similarity">
    <text evidence="8">Belongs to the IWS1 family.</text>
</comment>
<keyword evidence="4" id="KW-0805">Transcription regulation</keyword>
<protein>
    <recommendedName>
        <fullName evidence="10">TFIIS N-terminal domain-containing protein</fullName>
    </recommendedName>
</protein>
<accession>A0A8W7PMH7</accession>
<dbReference type="VEuPathDB" id="VectorBase:ACON2_035734"/>
<proteinExistence type="inferred from homology"/>
<dbReference type="Pfam" id="PF01425">
    <property type="entry name" value="Amidase"/>
    <property type="match status" value="1"/>
</dbReference>